<gene>
    <name evidence="1" type="primary">PmUG01_12047100</name>
    <name evidence="1" type="ORF">PMUG01_12047100</name>
</gene>
<name>A0A1D3SPP1_PLAMA</name>
<dbReference type="RefSeq" id="XP_028863152.1">
    <property type="nucleotide sequence ID" value="XM_029006687.1"/>
</dbReference>
<organism evidence="1 2">
    <name type="scientific">Plasmodium malariae</name>
    <dbReference type="NCBI Taxonomy" id="5858"/>
    <lineage>
        <taxon>Eukaryota</taxon>
        <taxon>Sar</taxon>
        <taxon>Alveolata</taxon>
        <taxon>Apicomplexa</taxon>
        <taxon>Aconoidasida</taxon>
        <taxon>Haemosporida</taxon>
        <taxon>Plasmodiidae</taxon>
        <taxon>Plasmodium</taxon>
        <taxon>Plasmodium (Plasmodium)</taxon>
    </lineage>
</organism>
<dbReference type="EMBL" id="LT594633">
    <property type="protein sequence ID" value="SCO93874.1"/>
    <property type="molecule type" value="Genomic_DNA"/>
</dbReference>
<dbReference type="OMA" id="ECLHKFV"/>
<dbReference type="Proteomes" id="UP000219813">
    <property type="component" value="Chromosome 12"/>
</dbReference>
<keyword evidence="2" id="KW-1185">Reference proteome</keyword>
<dbReference type="AlphaFoldDB" id="A0A1D3SPP1"/>
<sequence>MNYSECLHKFVNAHSDNFLQSFYAVVESSQIECLECPIEKTSTDNFLIKIYINNIIHNIRTLLLTCISGSVSNLLHNTVIDEKKKCFYVNCDSDIATNTLHNTEVKNENKHYVRDDERKENINKTFSGDEYFLNKCKTIYYMRKSLQNAHIKTNDNINLKNNILDCYI</sequence>
<evidence type="ECO:0000313" key="2">
    <source>
        <dbReference type="Proteomes" id="UP000219813"/>
    </source>
</evidence>
<evidence type="ECO:0000313" key="1">
    <source>
        <dbReference type="EMBL" id="SCO93874.1"/>
    </source>
</evidence>
<dbReference type="KEGG" id="pmal:PMUG01_12047100"/>
<protein>
    <submittedName>
        <fullName evidence="1">Uncharacterized protein</fullName>
    </submittedName>
</protein>
<dbReference type="VEuPathDB" id="PlasmoDB:PmUG01_12047100"/>
<accession>A0A1D3SPP1</accession>
<dbReference type="GeneID" id="39870460"/>
<reference evidence="1 2" key="1">
    <citation type="submission" date="2016-06" db="EMBL/GenBank/DDBJ databases">
        <authorList>
            <consortium name="Pathogen Informatics"/>
        </authorList>
    </citation>
    <scope>NUCLEOTIDE SEQUENCE [LARGE SCALE GENOMIC DNA]</scope>
</reference>
<dbReference type="OrthoDB" id="391889at2759"/>
<proteinExistence type="predicted"/>